<sequence>MADWLITDGTETVLDPGMGACALSSAVYRKKKKVTNKPSLSDIHGIDLNQLALVMGATPLSLLDHGGPHSLQTGDFLDLEPSDVNGPVDVVISNPPYSRHHELSEEYKSQVNAQAETDLGDSVSALSPMYAYFYYHAAKFLAPGGRMSFITPSEFLETSYGECLKQFLTDEFDIKALVLFDRDDTSKFDEAMTTSLVSFLEKPTGDSSELTRFVRVDGTPSNDDLLAAIEGDIDGETDWGFVNAVRQGDLEAEDKWTGLFDPVDIDTSDLTPLSELATVNRGIATGKNDYFCLTQEEVDKWDIDEQYLSGIVRNSRSVPGYDYTTEDWNEERQDGREVWLLYHLTELDADEIRQQALPDEKDGNTTLSAYTEDSNATDGETPGVIEYLQHGMSDDVEAHGGYLARNRSPWFVVDRRDPPPILVTYMSRGGSRFIRNETDARNLSNLHGMYVNVDLSENQLNALLAYLNSEFASEVVRRSGRTYSSGMDKIEPNELEGVPVLDPRGLDDATVQELAALFDSLREVARKDGDVGEAIAAIDEHLELVFQDNN</sequence>
<evidence type="ECO:0000256" key="5">
    <source>
        <dbReference type="ARBA" id="ARBA00022691"/>
    </source>
</evidence>
<dbReference type="Pfam" id="PF22837">
    <property type="entry name" value="M_Eco57I_C"/>
    <property type="match status" value="1"/>
</dbReference>
<comment type="similarity">
    <text evidence="1">Belongs to the N(4)/N(6)-methyltransferase family.</text>
</comment>
<feature type="domain" description="Type II methyltransferase M.TaqI-like" evidence="8">
    <location>
        <begin position="84"/>
        <end position="182"/>
    </location>
</feature>
<dbReference type="PROSITE" id="PS00092">
    <property type="entry name" value="N6_MTASE"/>
    <property type="match status" value="1"/>
</dbReference>
<comment type="catalytic activity">
    <reaction evidence="6">
        <text>a 2'-deoxyadenosine in DNA + S-adenosyl-L-methionine = an N(6)-methyl-2'-deoxyadenosine in DNA + S-adenosyl-L-homocysteine + H(+)</text>
        <dbReference type="Rhea" id="RHEA:15197"/>
        <dbReference type="Rhea" id="RHEA-COMP:12418"/>
        <dbReference type="Rhea" id="RHEA-COMP:12419"/>
        <dbReference type="ChEBI" id="CHEBI:15378"/>
        <dbReference type="ChEBI" id="CHEBI:57856"/>
        <dbReference type="ChEBI" id="CHEBI:59789"/>
        <dbReference type="ChEBI" id="CHEBI:90615"/>
        <dbReference type="ChEBI" id="CHEBI:90616"/>
        <dbReference type="EC" id="2.1.1.72"/>
    </reaction>
</comment>
<reference evidence="10 11" key="1">
    <citation type="journal article" date="2014" name="PLoS Genet.">
        <title>Phylogenetically driven sequencing of extremely halophilic archaea reveals strategies for static and dynamic osmo-response.</title>
        <authorList>
            <person name="Becker E.A."/>
            <person name="Seitzer P.M."/>
            <person name="Tritt A."/>
            <person name="Larsen D."/>
            <person name="Krusor M."/>
            <person name="Yao A.I."/>
            <person name="Wu D."/>
            <person name="Madern D."/>
            <person name="Eisen J.A."/>
            <person name="Darling A.E."/>
            <person name="Facciotti M.T."/>
        </authorList>
    </citation>
    <scope>NUCLEOTIDE SEQUENCE [LARGE SCALE GENOMIC DNA]</scope>
    <source>
        <strain evidence="10 11">ATCC BAA-1512</strain>
    </source>
</reference>
<dbReference type="GO" id="GO:0003676">
    <property type="term" value="F:nucleic acid binding"/>
    <property type="evidence" value="ECO:0007669"/>
    <property type="project" value="InterPro"/>
</dbReference>
<evidence type="ECO:0000256" key="2">
    <source>
        <dbReference type="ARBA" id="ARBA00011900"/>
    </source>
</evidence>
<feature type="compositionally biased region" description="Polar residues" evidence="7">
    <location>
        <begin position="364"/>
        <end position="378"/>
    </location>
</feature>
<evidence type="ECO:0000313" key="10">
    <source>
        <dbReference type="EMBL" id="ELZ90398.1"/>
    </source>
</evidence>
<dbReference type="InterPro" id="IPR029063">
    <property type="entry name" value="SAM-dependent_MTases_sf"/>
</dbReference>
<evidence type="ECO:0000259" key="8">
    <source>
        <dbReference type="Pfam" id="PF07669"/>
    </source>
</evidence>
<evidence type="ECO:0000256" key="7">
    <source>
        <dbReference type="SAM" id="MobiDB-lite"/>
    </source>
</evidence>
<proteinExistence type="inferred from homology"/>
<dbReference type="PANTHER" id="PTHR33841:SF5">
    <property type="entry name" value="DNA METHYLASE (MODIFICATION METHYLASE) (METHYLTRANSFERASE)-RELATED"/>
    <property type="match status" value="1"/>
</dbReference>
<comment type="caution">
    <text evidence="10">The sequence shown here is derived from an EMBL/GenBank/DDBJ whole genome shotgun (WGS) entry which is preliminary data.</text>
</comment>
<evidence type="ECO:0000259" key="9">
    <source>
        <dbReference type="Pfam" id="PF22837"/>
    </source>
</evidence>
<keyword evidence="5" id="KW-0949">S-adenosyl-L-methionine</keyword>
<dbReference type="GO" id="GO:0032259">
    <property type="term" value="P:methylation"/>
    <property type="evidence" value="ECO:0007669"/>
    <property type="project" value="UniProtKB-KW"/>
</dbReference>
<protein>
    <recommendedName>
        <fullName evidence="2">site-specific DNA-methyltransferase (adenine-specific)</fullName>
        <ecNumber evidence="2">2.1.1.72</ecNumber>
    </recommendedName>
</protein>
<dbReference type="PANTHER" id="PTHR33841">
    <property type="entry name" value="DNA METHYLTRANSFERASE YEEA-RELATED"/>
    <property type="match status" value="1"/>
</dbReference>
<keyword evidence="3 10" id="KW-0489">Methyltransferase</keyword>
<feature type="domain" description="Type II methyltransferase M.Eco57I C-terminal" evidence="9">
    <location>
        <begin position="268"/>
        <end position="541"/>
    </location>
</feature>
<dbReference type="Gene3D" id="3.40.50.150">
    <property type="entry name" value="Vaccinia Virus protein VP39"/>
    <property type="match status" value="1"/>
</dbReference>
<evidence type="ECO:0000256" key="6">
    <source>
        <dbReference type="ARBA" id="ARBA00047942"/>
    </source>
</evidence>
<dbReference type="PATRIC" id="fig|662479.7.peg.3453"/>
<feature type="region of interest" description="Disordered" evidence="7">
    <location>
        <begin position="357"/>
        <end position="379"/>
    </location>
</feature>
<keyword evidence="11" id="KW-1185">Reference proteome</keyword>
<dbReference type="SUPFAM" id="SSF53335">
    <property type="entry name" value="S-adenosyl-L-methionine-dependent methyltransferases"/>
    <property type="match status" value="1"/>
</dbReference>
<dbReference type="InterPro" id="IPR054520">
    <property type="entry name" value="M_Eco57I_C"/>
</dbReference>
<dbReference type="Pfam" id="PF07669">
    <property type="entry name" value="Eco57I"/>
    <property type="match status" value="1"/>
</dbReference>
<dbReference type="GO" id="GO:0006304">
    <property type="term" value="P:DNA modification"/>
    <property type="evidence" value="ECO:0007669"/>
    <property type="project" value="InterPro"/>
</dbReference>
<dbReference type="AlphaFoldDB" id="M0I2Z2"/>
<dbReference type="EC" id="2.1.1.72" evidence="2"/>
<dbReference type="EMBL" id="AOLN01000019">
    <property type="protein sequence ID" value="ELZ90398.1"/>
    <property type="molecule type" value="Genomic_DNA"/>
</dbReference>
<dbReference type="GO" id="GO:0009007">
    <property type="term" value="F:site-specific DNA-methyltransferase (adenine-specific) activity"/>
    <property type="evidence" value="ECO:0007669"/>
    <property type="project" value="UniProtKB-EC"/>
</dbReference>
<accession>M0I2Z2</accession>
<evidence type="ECO:0000256" key="1">
    <source>
        <dbReference type="ARBA" id="ARBA00006594"/>
    </source>
</evidence>
<evidence type="ECO:0000313" key="11">
    <source>
        <dbReference type="Proteomes" id="UP000011550"/>
    </source>
</evidence>
<dbReference type="STRING" id="662479.C440_17006"/>
<dbReference type="InterPro" id="IPR050953">
    <property type="entry name" value="N4_N6_ade-DNA_methylase"/>
</dbReference>
<gene>
    <name evidence="10" type="ORF">C440_17006</name>
</gene>
<keyword evidence="4 10" id="KW-0808">Transferase</keyword>
<dbReference type="InterPro" id="IPR002052">
    <property type="entry name" value="DNA_methylase_N6_adenine_CS"/>
</dbReference>
<evidence type="ECO:0000256" key="3">
    <source>
        <dbReference type="ARBA" id="ARBA00022603"/>
    </source>
</evidence>
<name>M0I2Z2_9EURY</name>
<dbReference type="PRINTS" id="PR00507">
    <property type="entry name" value="N12N6MTFRASE"/>
</dbReference>
<organism evidence="10 11">
    <name type="scientific">Haloferax mucosum ATCC BAA-1512</name>
    <dbReference type="NCBI Taxonomy" id="662479"/>
    <lineage>
        <taxon>Archaea</taxon>
        <taxon>Methanobacteriati</taxon>
        <taxon>Methanobacteriota</taxon>
        <taxon>Stenosarchaea group</taxon>
        <taxon>Halobacteria</taxon>
        <taxon>Halobacteriales</taxon>
        <taxon>Haloferacaceae</taxon>
        <taxon>Haloferax</taxon>
    </lineage>
</organism>
<dbReference type="Proteomes" id="UP000011550">
    <property type="component" value="Unassembled WGS sequence"/>
</dbReference>
<evidence type="ECO:0000256" key="4">
    <source>
        <dbReference type="ARBA" id="ARBA00022679"/>
    </source>
</evidence>
<dbReference type="InterPro" id="IPR011639">
    <property type="entry name" value="MethylTrfase_TaqI-like_dom"/>
</dbReference>